<protein>
    <recommendedName>
        <fullName evidence="3">UDP-N-acetylglucosamine diphosphorylase</fullName>
        <ecNumber evidence="3">2.7.7.23</ecNumber>
    </recommendedName>
</protein>
<reference evidence="7 8" key="1">
    <citation type="submission" date="2024-10" db="EMBL/GenBank/DDBJ databases">
        <authorList>
            <person name="Kim D."/>
        </authorList>
    </citation>
    <scope>NUCLEOTIDE SEQUENCE [LARGE SCALE GENOMIC DNA]</scope>
    <source>
        <strain evidence="7">BH-2024</strain>
    </source>
</reference>
<proteinExistence type="inferred from homology"/>
<dbReference type="Pfam" id="PF01704">
    <property type="entry name" value="UDPGP"/>
    <property type="match status" value="1"/>
</dbReference>
<dbReference type="PANTHER" id="PTHR11952:SF2">
    <property type="entry name" value="LD24639P"/>
    <property type="match status" value="1"/>
</dbReference>
<evidence type="ECO:0000313" key="8">
    <source>
        <dbReference type="Proteomes" id="UP001620626"/>
    </source>
</evidence>
<evidence type="ECO:0000256" key="6">
    <source>
        <dbReference type="ARBA" id="ARBA00048493"/>
    </source>
</evidence>
<comment type="pathway">
    <text evidence="1">Nucleotide-sugar biosynthesis; UDP-N-acetyl-alpha-D-glucosamine biosynthesis; UDP-N-acetyl-alpha-D-glucosamine from N-acetyl-alpha-D-glucosamine 1-phosphate: step 1/1.</text>
</comment>
<organism evidence="7 8">
    <name type="scientific">Heterodera trifolii</name>
    <dbReference type="NCBI Taxonomy" id="157864"/>
    <lineage>
        <taxon>Eukaryota</taxon>
        <taxon>Metazoa</taxon>
        <taxon>Ecdysozoa</taxon>
        <taxon>Nematoda</taxon>
        <taxon>Chromadorea</taxon>
        <taxon>Rhabditida</taxon>
        <taxon>Tylenchina</taxon>
        <taxon>Tylenchomorpha</taxon>
        <taxon>Tylenchoidea</taxon>
        <taxon>Heteroderidae</taxon>
        <taxon>Heteroderinae</taxon>
        <taxon>Heterodera</taxon>
    </lineage>
</organism>
<accession>A0ABD2IPK5</accession>
<name>A0ABD2IPK5_9BILA</name>
<evidence type="ECO:0000256" key="1">
    <source>
        <dbReference type="ARBA" id="ARBA00005208"/>
    </source>
</evidence>
<dbReference type="EMBL" id="JBICBT010001125">
    <property type="protein sequence ID" value="KAL3081982.1"/>
    <property type="molecule type" value="Genomic_DNA"/>
</dbReference>
<dbReference type="SUPFAM" id="SSF53448">
    <property type="entry name" value="Nucleotide-diphospho-sugar transferases"/>
    <property type="match status" value="1"/>
</dbReference>
<dbReference type="Proteomes" id="UP001620626">
    <property type="component" value="Unassembled WGS sequence"/>
</dbReference>
<dbReference type="AlphaFoldDB" id="A0ABD2IPK5"/>
<evidence type="ECO:0000256" key="4">
    <source>
        <dbReference type="ARBA" id="ARBA00022679"/>
    </source>
</evidence>
<comment type="caution">
    <text evidence="7">The sequence shown here is derived from an EMBL/GenBank/DDBJ whole genome shotgun (WGS) entry which is preliminary data.</text>
</comment>
<dbReference type="GO" id="GO:0003977">
    <property type="term" value="F:UDP-N-acetylglucosamine diphosphorylase activity"/>
    <property type="evidence" value="ECO:0007669"/>
    <property type="project" value="UniProtKB-EC"/>
</dbReference>
<dbReference type="InterPro" id="IPR002618">
    <property type="entry name" value="UDPGP_fam"/>
</dbReference>
<evidence type="ECO:0000313" key="7">
    <source>
        <dbReference type="EMBL" id="KAL3081982.1"/>
    </source>
</evidence>
<dbReference type="InterPro" id="IPR039741">
    <property type="entry name" value="UDP-sugar_pyrophosphorylase"/>
</dbReference>
<dbReference type="PANTHER" id="PTHR11952">
    <property type="entry name" value="UDP- GLUCOSE PYROPHOSPHORYLASE"/>
    <property type="match status" value="1"/>
</dbReference>
<comment type="catalytic activity">
    <reaction evidence="6">
        <text>N-acetyl-alpha-D-glucosamine 1-phosphate + UTP + H(+) = UDP-N-acetyl-alpha-D-glucosamine + diphosphate</text>
        <dbReference type="Rhea" id="RHEA:13509"/>
        <dbReference type="ChEBI" id="CHEBI:15378"/>
        <dbReference type="ChEBI" id="CHEBI:33019"/>
        <dbReference type="ChEBI" id="CHEBI:46398"/>
        <dbReference type="ChEBI" id="CHEBI:57705"/>
        <dbReference type="ChEBI" id="CHEBI:57776"/>
        <dbReference type="EC" id="2.7.7.23"/>
    </reaction>
</comment>
<sequence length="245" mass="27713">MTMNHQKLAAFSRFGRRLLCSAAEQKQTAPNSPCIRKLVVPPPPDWPELDFDFLLDDANAAFIERNIRCRKGIGDVQRVRFLWAMTICALGGRWHSRCATPVHLLRRQHPVPCCGPGDDRLCHQADCALKVIEKRDPAELVGHVCLENGLVHVLEYSEIPRELAERRCPTDPSKLFLNAGSIANHVVTLDFLRAACDKADDVLPYHAARKRVPFWDTEKQTMVQPTGPNAVKLERFIFDPFVLSK</sequence>
<evidence type="ECO:0000256" key="3">
    <source>
        <dbReference type="ARBA" id="ARBA00012457"/>
    </source>
</evidence>
<dbReference type="InterPro" id="IPR029044">
    <property type="entry name" value="Nucleotide-diphossugar_trans"/>
</dbReference>
<gene>
    <name evidence="7" type="ORF">niasHT_032664</name>
</gene>
<comment type="similarity">
    <text evidence="2">Belongs to the UDPGP type 1 family.</text>
</comment>
<evidence type="ECO:0000256" key="2">
    <source>
        <dbReference type="ARBA" id="ARBA00010401"/>
    </source>
</evidence>
<dbReference type="Gene3D" id="3.90.550.10">
    <property type="entry name" value="Spore Coat Polysaccharide Biosynthesis Protein SpsA, Chain A"/>
    <property type="match status" value="1"/>
</dbReference>
<evidence type="ECO:0000256" key="5">
    <source>
        <dbReference type="ARBA" id="ARBA00022695"/>
    </source>
</evidence>
<keyword evidence="8" id="KW-1185">Reference proteome</keyword>
<keyword evidence="4" id="KW-0808">Transferase</keyword>
<dbReference type="EC" id="2.7.7.23" evidence="3"/>
<keyword evidence="5" id="KW-0548">Nucleotidyltransferase</keyword>